<dbReference type="Proteomes" id="UP000295611">
    <property type="component" value="Unassembled WGS sequence"/>
</dbReference>
<feature type="domain" description="HTH gntR-type" evidence="7">
    <location>
        <begin position="3"/>
        <end position="71"/>
    </location>
</feature>
<dbReference type="Gene3D" id="3.90.1150.10">
    <property type="entry name" value="Aspartate Aminotransferase, domain 1"/>
    <property type="match status" value="1"/>
</dbReference>
<dbReference type="CDD" id="cd07377">
    <property type="entry name" value="WHTH_GntR"/>
    <property type="match status" value="1"/>
</dbReference>
<dbReference type="PROSITE" id="PS50949">
    <property type="entry name" value="HTH_GNTR"/>
    <property type="match status" value="1"/>
</dbReference>
<dbReference type="InterPro" id="IPR036388">
    <property type="entry name" value="WH-like_DNA-bd_sf"/>
</dbReference>
<evidence type="ECO:0000256" key="6">
    <source>
        <dbReference type="ARBA" id="ARBA00023163"/>
    </source>
</evidence>
<reference evidence="8 9" key="1">
    <citation type="submission" date="2019-03" db="EMBL/GenBank/DDBJ databases">
        <title>Genomic Encyclopedia of Type Strains, Phase III (KMG-III): the genomes of soil and plant-associated and newly described type strains.</title>
        <authorList>
            <person name="Whitman W."/>
        </authorList>
    </citation>
    <scope>NUCLEOTIDE SEQUENCE [LARGE SCALE GENOMIC DNA]</scope>
    <source>
        <strain evidence="8 9">CECT 8976</strain>
    </source>
</reference>
<evidence type="ECO:0000256" key="3">
    <source>
        <dbReference type="ARBA" id="ARBA00022898"/>
    </source>
</evidence>
<dbReference type="InterPro" id="IPR015424">
    <property type="entry name" value="PyrdxlP-dep_Trfase"/>
</dbReference>
<dbReference type="Gene3D" id="3.40.640.10">
    <property type="entry name" value="Type I PLP-dependent aspartate aminotransferase-like (Major domain)"/>
    <property type="match status" value="1"/>
</dbReference>
<keyword evidence="9" id="KW-1185">Reference proteome</keyword>
<organism evidence="8 9">
    <name type="scientific">Paludibacterium purpuratum</name>
    <dbReference type="NCBI Taxonomy" id="1144873"/>
    <lineage>
        <taxon>Bacteria</taxon>
        <taxon>Pseudomonadati</taxon>
        <taxon>Pseudomonadota</taxon>
        <taxon>Betaproteobacteria</taxon>
        <taxon>Neisseriales</taxon>
        <taxon>Chromobacteriaceae</taxon>
        <taxon>Paludibacterium</taxon>
    </lineage>
</organism>
<comment type="caution">
    <text evidence="8">The sequence shown here is derived from an EMBL/GenBank/DDBJ whole genome shotgun (WGS) entry which is preliminary data.</text>
</comment>
<keyword evidence="3" id="KW-0663">Pyridoxal phosphate</keyword>
<sequence>MSFPRYRDIAEQLLAAMARGDYPPGSRLPSVRQLAASCAVNSLTALQAYRWLEQQQRVEARERSGFYAIQPGERQREPVPPSPPAPPGTWVQVDDHVANLLSLSGSSIATQLHMAECDDSLYPSAELSRRLQHKLAHDASLIGAHLPNAVRHALYGGLQHLADEWQMSLPADQLTMTNGCTEAIQLALRSLTRPGDVVAVETPVYFGLLQTIESLGLRVLEIPCTPSEGISLEALAFALRQGPPVRCLVAVANFQNPTGSLMPDDSKRRLVEMMRRHDIPIIEDDVFGDLYFGSDHPKPLKAWDRDGGIIYCSSFTKSFAPTLRLGWFSGGRYHRRMERLKVSNSFATSSLLQATIADCLNSGLYDRQAARLRQHLREQARRMQSAVLEAFPLDTRIVAPQGGMLMWVECPETVDTLALLQRALQASISFAPGMVFSAEPHFRRHLRLSVGYPWTDRQADAIRTLGELAKGAQRASLL</sequence>
<dbReference type="AlphaFoldDB" id="A0A4R7AXV5"/>
<evidence type="ECO:0000259" key="7">
    <source>
        <dbReference type="PROSITE" id="PS50949"/>
    </source>
</evidence>
<dbReference type="Gene3D" id="1.10.10.10">
    <property type="entry name" value="Winged helix-like DNA-binding domain superfamily/Winged helix DNA-binding domain"/>
    <property type="match status" value="1"/>
</dbReference>
<evidence type="ECO:0000256" key="2">
    <source>
        <dbReference type="ARBA" id="ARBA00021531"/>
    </source>
</evidence>
<dbReference type="InterPro" id="IPR015421">
    <property type="entry name" value="PyrdxlP-dep_Trfase_major"/>
</dbReference>
<dbReference type="GO" id="GO:0003677">
    <property type="term" value="F:DNA binding"/>
    <property type="evidence" value="ECO:0007669"/>
    <property type="project" value="UniProtKB-KW"/>
</dbReference>
<dbReference type="InterPro" id="IPR004839">
    <property type="entry name" value="Aminotransferase_I/II_large"/>
</dbReference>
<keyword evidence="6" id="KW-0804">Transcription</keyword>
<dbReference type="InterPro" id="IPR036390">
    <property type="entry name" value="WH_DNA-bd_sf"/>
</dbReference>
<dbReference type="Pfam" id="PF00155">
    <property type="entry name" value="Aminotran_1_2"/>
    <property type="match status" value="1"/>
</dbReference>
<dbReference type="Pfam" id="PF00392">
    <property type="entry name" value="GntR"/>
    <property type="match status" value="1"/>
</dbReference>
<dbReference type="CDD" id="cd00609">
    <property type="entry name" value="AAT_like"/>
    <property type="match status" value="1"/>
</dbReference>
<gene>
    <name evidence="8" type="ORF">DFP86_11674</name>
</gene>
<dbReference type="RefSeq" id="WP_243729429.1">
    <property type="nucleotide sequence ID" value="NZ_SNZP01000016.1"/>
</dbReference>
<keyword evidence="4" id="KW-0805">Transcription regulation</keyword>
<evidence type="ECO:0000313" key="8">
    <source>
        <dbReference type="EMBL" id="TDR72509.1"/>
    </source>
</evidence>
<keyword evidence="5" id="KW-0238">DNA-binding</keyword>
<dbReference type="SUPFAM" id="SSF46785">
    <property type="entry name" value="Winged helix' DNA-binding domain"/>
    <property type="match status" value="1"/>
</dbReference>
<protein>
    <recommendedName>
        <fullName evidence="2">Putative 8-amino-7-oxononanoate synthase</fullName>
    </recommendedName>
</protein>
<accession>A0A4R7AXV5</accession>
<evidence type="ECO:0000313" key="9">
    <source>
        <dbReference type="Proteomes" id="UP000295611"/>
    </source>
</evidence>
<dbReference type="PANTHER" id="PTHR46577">
    <property type="entry name" value="HTH-TYPE TRANSCRIPTIONAL REGULATORY PROTEIN GABR"/>
    <property type="match status" value="1"/>
</dbReference>
<evidence type="ECO:0000256" key="5">
    <source>
        <dbReference type="ARBA" id="ARBA00023125"/>
    </source>
</evidence>
<dbReference type="SUPFAM" id="SSF53383">
    <property type="entry name" value="PLP-dependent transferases"/>
    <property type="match status" value="1"/>
</dbReference>
<evidence type="ECO:0000256" key="1">
    <source>
        <dbReference type="ARBA" id="ARBA00005384"/>
    </source>
</evidence>
<dbReference type="InterPro" id="IPR000524">
    <property type="entry name" value="Tscrpt_reg_HTH_GntR"/>
</dbReference>
<proteinExistence type="inferred from homology"/>
<dbReference type="InterPro" id="IPR051446">
    <property type="entry name" value="HTH_trans_reg/aminotransferase"/>
</dbReference>
<comment type="similarity">
    <text evidence="1">In the C-terminal section; belongs to the class-I pyridoxal-phosphate-dependent aminotransferase family.</text>
</comment>
<dbReference type="SMART" id="SM00345">
    <property type="entry name" value="HTH_GNTR"/>
    <property type="match status" value="1"/>
</dbReference>
<evidence type="ECO:0000256" key="4">
    <source>
        <dbReference type="ARBA" id="ARBA00023015"/>
    </source>
</evidence>
<dbReference type="GO" id="GO:0003700">
    <property type="term" value="F:DNA-binding transcription factor activity"/>
    <property type="evidence" value="ECO:0007669"/>
    <property type="project" value="InterPro"/>
</dbReference>
<dbReference type="EMBL" id="SNZP01000016">
    <property type="protein sequence ID" value="TDR72509.1"/>
    <property type="molecule type" value="Genomic_DNA"/>
</dbReference>
<dbReference type="PANTHER" id="PTHR46577:SF2">
    <property type="entry name" value="TRANSCRIPTIONAL REGULATORY PROTEIN"/>
    <property type="match status" value="1"/>
</dbReference>
<dbReference type="GO" id="GO:0030170">
    <property type="term" value="F:pyridoxal phosphate binding"/>
    <property type="evidence" value="ECO:0007669"/>
    <property type="project" value="InterPro"/>
</dbReference>
<name>A0A4R7AXV5_9NEIS</name>
<dbReference type="InterPro" id="IPR015422">
    <property type="entry name" value="PyrdxlP-dep_Trfase_small"/>
</dbReference>